<name>D3T1S6_NATMM</name>
<feature type="binding site" evidence="6">
    <location>
        <position position="88"/>
    </location>
    <ligand>
        <name>5-phospho-alpha-D-ribose 1-diphosphate</name>
        <dbReference type="ChEBI" id="CHEBI:58017"/>
        <note>ligand shared between dimeric partners</note>
    </ligand>
</feature>
<dbReference type="HOGENOM" id="CLU_074878_2_0_2"/>
<feature type="binding site" evidence="6">
    <location>
        <position position="146"/>
    </location>
    <ligand>
        <name>orotate</name>
        <dbReference type="ChEBI" id="CHEBI:30839"/>
    </ligand>
</feature>
<reference evidence="10" key="1">
    <citation type="submission" date="2010-02" db="EMBL/GenBank/DDBJ databases">
        <title>Complete sequence of plasmid 2 of Natrialba magadii ATCC 43099.</title>
        <authorList>
            <consortium name="US DOE Joint Genome Institute"/>
            <person name="Lucas S."/>
            <person name="Copeland A."/>
            <person name="Lapidus A."/>
            <person name="Cheng J.-F."/>
            <person name="Bruce D."/>
            <person name="Goodwin L."/>
            <person name="Pitluck S."/>
            <person name="Davenport K."/>
            <person name="Saunders E."/>
            <person name="Detter J.C."/>
            <person name="Han C."/>
            <person name="Tapia R."/>
            <person name="Land M."/>
            <person name="Hauser L."/>
            <person name="Kyrpides N."/>
            <person name="Mikhailova N."/>
            <person name="De Castro R.E."/>
            <person name="Maupin-Furlow J.A."/>
            <person name="Woyke T."/>
        </authorList>
    </citation>
    <scope>NUCLEOTIDE SEQUENCE [LARGE SCALE GENOMIC DNA]</scope>
    <source>
        <strain evidence="10">ATCC 43099 / DSM 3394 / CCM 3739 / CIP 104546 / IAM 13178 / JCM 8861 / NBRC 102185 / NCIMB 2190 / MS3</strain>
        <plasmid evidence="10">pNMAG02</plasmid>
    </source>
</reference>
<dbReference type="UniPathway" id="UPA00070">
    <property type="reaction ID" value="UER00119"/>
</dbReference>
<dbReference type="AlphaFoldDB" id="D3T1S6"/>
<evidence type="ECO:0000256" key="6">
    <source>
        <dbReference type="HAMAP-Rule" id="MF_01208"/>
    </source>
</evidence>
<dbReference type="Gene3D" id="3.40.50.2020">
    <property type="match status" value="1"/>
</dbReference>
<dbReference type="EMBL" id="AOHS01000051">
    <property type="protein sequence ID" value="ELY26573.1"/>
    <property type="molecule type" value="Genomic_DNA"/>
</dbReference>
<protein>
    <recommendedName>
        <fullName evidence="2 6">Orotate phosphoribosyltransferase</fullName>
        <shortName evidence="6">OPRT</shortName>
        <shortName evidence="6">OPRTase</shortName>
        <ecNumber evidence="2 6">2.4.2.10</ecNumber>
    </recommendedName>
</protein>
<evidence type="ECO:0000259" key="7">
    <source>
        <dbReference type="Pfam" id="PF00156"/>
    </source>
</evidence>
<dbReference type="GO" id="GO:0000287">
    <property type="term" value="F:magnesium ion binding"/>
    <property type="evidence" value="ECO:0007669"/>
    <property type="project" value="UniProtKB-UniRule"/>
</dbReference>
<evidence type="ECO:0000313" key="9">
    <source>
        <dbReference type="EMBL" id="ELY26573.1"/>
    </source>
</evidence>
<dbReference type="GO" id="GO:0004588">
    <property type="term" value="F:orotate phosphoribosyltransferase activity"/>
    <property type="evidence" value="ECO:0007669"/>
    <property type="project" value="UniProtKB-UniRule"/>
</dbReference>
<accession>D3T1S6</accession>
<dbReference type="RefSeq" id="WP_004216317.1">
    <property type="nucleotide sequence ID" value="NC_013924.1"/>
</dbReference>
<keyword evidence="3 6" id="KW-0328">Glycosyltransferase</keyword>
<comment type="similarity">
    <text evidence="6">Belongs to the purine/pyrimidine phosphoribosyltransferase family. PyrE subfamily.</text>
</comment>
<dbReference type="PANTHER" id="PTHR19278:SF9">
    <property type="entry name" value="URIDINE 5'-MONOPHOSPHATE SYNTHASE"/>
    <property type="match status" value="1"/>
</dbReference>
<feature type="binding site" evidence="6">
    <location>
        <position position="118"/>
    </location>
    <ligand>
        <name>orotate</name>
        <dbReference type="ChEBI" id="CHEBI:30839"/>
    </ligand>
</feature>
<evidence type="ECO:0000256" key="3">
    <source>
        <dbReference type="ARBA" id="ARBA00022676"/>
    </source>
</evidence>
<feature type="binding site" evidence="6">
    <location>
        <position position="92"/>
    </location>
    <ligand>
        <name>5-phospho-alpha-D-ribose 1-diphosphate</name>
        <dbReference type="ChEBI" id="CHEBI:58017"/>
        <note>ligand shared between dimeric partners</note>
    </ligand>
</feature>
<dbReference type="GO" id="GO:0019856">
    <property type="term" value="P:pyrimidine nucleobase biosynthetic process"/>
    <property type="evidence" value="ECO:0007669"/>
    <property type="project" value="TreeGrafter"/>
</dbReference>
<keyword evidence="4 6" id="KW-0808">Transferase</keyword>
<dbReference type="Proteomes" id="UP000011543">
    <property type="component" value="Unassembled WGS sequence"/>
</dbReference>
<feature type="binding site" description="in other chain" evidence="6">
    <location>
        <begin position="114"/>
        <end position="122"/>
    </location>
    <ligand>
        <name>5-phospho-alpha-D-ribose 1-diphosphate</name>
        <dbReference type="ChEBI" id="CHEBI:58017"/>
        <note>ligand shared between dimeric partners</note>
    </ligand>
</feature>
<dbReference type="InterPro" id="IPR000836">
    <property type="entry name" value="PRTase_dom"/>
</dbReference>
<dbReference type="InterPro" id="IPR004467">
    <property type="entry name" value="Or_phspho_trans_dom"/>
</dbReference>
<comment type="caution">
    <text evidence="6">Lacks conserved residue(s) required for the propagation of feature annotation.</text>
</comment>
<reference evidence="8" key="4">
    <citation type="submission" date="2016-09" db="EMBL/GenBank/DDBJ databases">
        <authorList>
            <person name="Pfeiffer F."/>
        </authorList>
    </citation>
    <scope>NUCLEOTIDE SEQUENCE</scope>
    <source>
        <strain evidence="8">ATCC 43099</strain>
        <plasmid evidence="8">pNMAG02</plasmid>
    </source>
</reference>
<dbReference type="EC" id="2.4.2.10" evidence="2 6"/>
<dbReference type="Proteomes" id="UP000001879">
    <property type="component" value="Plasmid pNMAG02"/>
</dbReference>
<evidence type="ECO:0000313" key="11">
    <source>
        <dbReference type="Proteomes" id="UP000011543"/>
    </source>
</evidence>
<dbReference type="HAMAP" id="MF_01208">
    <property type="entry name" value="PyrE"/>
    <property type="match status" value="1"/>
</dbReference>
<dbReference type="eggNOG" id="arCOG00029">
    <property type="taxonomic scope" value="Archaea"/>
</dbReference>
<evidence type="ECO:0000313" key="10">
    <source>
        <dbReference type="Proteomes" id="UP000001879"/>
    </source>
</evidence>
<keyword evidence="5 6" id="KW-0665">Pyrimidine biosynthesis</keyword>
<dbReference type="PANTHER" id="PTHR19278">
    <property type="entry name" value="OROTATE PHOSPHORIBOSYLTRANSFERASE"/>
    <property type="match status" value="1"/>
</dbReference>
<dbReference type="GeneID" id="8828736"/>
<gene>
    <name evidence="8" type="primary">pyrE2</name>
    <name evidence="6" type="synonym">pyrE</name>
    <name evidence="8" type="ordered locus">Nmag_4002</name>
    <name evidence="9" type="ORF">C500_15460</name>
</gene>
<evidence type="ECO:0000256" key="4">
    <source>
        <dbReference type="ARBA" id="ARBA00022679"/>
    </source>
</evidence>
<keyword evidence="10" id="KW-1185">Reference proteome</keyword>
<proteinExistence type="inferred from homology"/>
<dbReference type="EMBL" id="CP001934">
    <property type="protein sequence ID" value="ADD07535.1"/>
    <property type="molecule type" value="Genomic_DNA"/>
</dbReference>
<reference evidence="9 11" key="3">
    <citation type="journal article" date="2014" name="PLoS Genet.">
        <title>Phylogenetically driven sequencing of extremely halophilic archaea reveals strategies for static and dynamic osmo-response.</title>
        <authorList>
            <person name="Becker E.A."/>
            <person name="Seitzer P.M."/>
            <person name="Tritt A."/>
            <person name="Larsen D."/>
            <person name="Krusor M."/>
            <person name="Yao A.I."/>
            <person name="Wu D."/>
            <person name="Madern D."/>
            <person name="Eisen J.A."/>
            <person name="Darling A.E."/>
            <person name="Facciotti M.T."/>
        </authorList>
    </citation>
    <scope>NUCLEOTIDE SEQUENCE [LARGE SCALE GENOMIC DNA]</scope>
    <source>
        <strain evidence="11">ATCC 43099 / DSM 3394 / CCM 3739 / CIP 104546 / IAM 13178 / JCM 8861 / NBRC 102185 / NCIMB 2190 / MS3</strain>
        <strain evidence="9">MS-3</strain>
    </source>
</reference>
<comment type="subunit">
    <text evidence="6">Homodimer.</text>
</comment>
<comment type="pathway">
    <text evidence="1 6">Pyrimidine metabolism; UMP biosynthesis via de novo pathway; UMP from orotate: step 1/2.</text>
</comment>
<comment type="cofactor">
    <cofactor evidence="6">
        <name>Mg(2+)</name>
        <dbReference type="ChEBI" id="CHEBI:18420"/>
    </cofactor>
</comment>
<dbReference type="KEGG" id="nmg:Nmag_4002"/>
<dbReference type="Pfam" id="PF00156">
    <property type="entry name" value="Pribosyltran"/>
    <property type="match status" value="1"/>
</dbReference>
<dbReference type="InterPro" id="IPR029057">
    <property type="entry name" value="PRTase-like"/>
</dbReference>
<comment type="function">
    <text evidence="6">Catalyzes the transfer of a ribosyl phosphate group from 5-phosphoribose 1-diphosphate to orotate, leading to the formation of orotidine monophosphate (OMP).</text>
</comment>
<dbReference type="OrthoDB" id="9089at2157"/>
<sequence length="176" mass="19163">MENISTFIEESGAIKRGSFKLTNGFLTDYYIDKYAFETDPEILHVIASEIADKISTDEIDVIAGPALGAIPLVTAVSLKTGIPAAYIRKGEKHTGTQARVEGEIGKGKRVAVVEDVTTTGQTILETTELVQEVGGVVERLIVVVDRNEDAVDNVAERGYELEYLVRVGEDFDISDQ</sequence>
<evidence type="ECO:0000313" key="8">
    <source>
        <dbReference type="EMBL" id="ADD07535.1"/>
    </source>
</evidence>
<keyword evidence="6" id="KW-0460">Magnesium</keyword>
<reference evidence="8 10" key="2">
    <citation type="journal article" date="2012" name="BMC Genomics">
        <title>A comparative genomics perspective on the genetic content of the alkaliphilic haloarchaeon Natrialba magadii ATCC 43099T.</title>
        <authorList>
            <person name="Siddaramappa S."/>
            <person name="Challacombe J.F."/>
            <person name="Decastro R.E."/>
            <person name="Pfeiffer F."/>
            <person name="Sastre D.E."/>
            <person name="Gimenez M.I."/>
            <person name="Paggi R.A."/>
            <person name="Detter J.C."/>
            <person name="Davenport K.W."/>
            <person name="Goodwin L.A."/>
            <person name="Kyrpides N."/>
            <person name="Tapia R."/>
            <person name="Pitluck S."/>
            <person name="Lucas S."/>
            <person name="Woyke T."/>
            <person name="Maupin-Furlow J.A."/>
        </authorList>
    </citation>
    <scope>NUCLEOTIDE SEQUENCE [LARGE SCALE GENOMIC DNA]</scope>
    <source>
        <strain evidence="8">ATCC 43099</strain>
        <strain evidence="10">ATCC 43099 / DSM 3394 / CCM 3739 / CIP 104546 / IAM 13178 / JCM 8861 / NBRC 102185 / NCIMB 2190 / MS3</strain>
    </source>
</reference>
<keyword evidence="8" id="KW-0614">Plasmid</keyword>
<dbReference type="PaxDb" id="547559-Nmag_4002"/>
<feature type="domain" description="Phosphoribosyltransferase" evidence="7">
    <location>
        <begin position="40"/>
        <end position="152"/>
    </location>
</feature>
<dbReference type="NCBIfam" id="TIGR00336">
    <property type="entry name" value="pyrE"/>
    <property type="match status" value="1"/>
</dbReference>
<dbReference type="SUPFAM" id="SSF53271">
    <property type="entry name" value="PRTase-like"/>
    <property type="match status" value="1"/>
</dbReference>
<evidence type="ECO:0000256" key="1">
    <source>
        <dbReference type="ARBA" id="ARBA00004889"/>
    </source>
</evidence>
<dbReference type="GO" id="GO:0044205">
    <property type="term" value="P:'de novo' UMP biosynthetic process"/>
    <property type="evidence" value="ECO:0007669"/>
    <property type="project" value="UniProtKB-UniRule"/>
</dbReference>
<dbReference type="CDD" id="cd06223">
    <property type="entry name" value="PRTases_typeI"/>
    <property type="match status" value="1"/>
</dbReference>
<comment type="catalytic activity">
    <reaction evidence="6">
        <text>orotidine 5'-phosphate + diphosphate = orotate + 5-phospho-alpha-D-ribose 1-diphosphate</text>
        <dbReference type="Rhea" id="RHEA:10380"/>
        <dbReference type="ChEBI" id="CHEBI:30839"/>
        <dbReference type="ChEBI" id="CHEBI:33019"/>
        <dbReference type="ChEBI" id="CHEBI:57538"/>
        <dbReference type="ChEBI" id="CHEBI:58017"/>
        <dbReference type="EC" id="2.4.2.10"/>
    </reaction>
</comment>
<dbReference type="InterPro" id="IPR023031">
    <property type="entry name" value="OPRT"/>
</dbReference>
<organism evidence="8 10">
    <name type="scientific">Natrialba magadii (strain ATCC 43099 / DSM 3394 / CCM 3739 / CIP 104546 / IAM 13178 / JCM 8861 / NBRC 102185 / NCIMB 2190 / MS3)</name>
    <name type="common">Natronobacterium magadii</name>
    <dbReference type="NCBI Taxonomy" id="547559"/>
    <lineage>
        <taxon>Archaea</taxon>
        <taxon>Methanobacteriati</taxon>
        <taxon>Methanobacteriota</taxon>
        <taxon>Stenosarchaea group</taxon>
        <taxon>Halobacteria</taxon>
        <taxon>Halobacteriales</taxon>
        <taxon>Natrialbaceae</taxon>
        <taxon>Natrialba</taxon>
    </lineage>
</organism>
<evidence type="ECO:0000256" key="5">
    <source>
        <dbReference type="ARBA" id="ARBA00022975"/>
    </source>
</evidence>
<evidence type="ECO:0000256" key="2">
    <source>
        <dbReference type="ARBA" id="ARBA00011971"/>
    </source>
</evidence>
<feature type="binding site" description="in other chain" evidence="6">
    <location>
        <position position="89"/>
    </location>
    <ligand>
        <name>5-phospho-alpha-D-ribose 1-diphosphate</name>
        <dbReference type="ChEBI" id="CHEBI:58017"/>
        <note>ligand shared between dimeric partners</note>
    </ligand>
</feature>
<geneLocation type="plasmid" evidence="8 10">
    <name>pNMAG02</name>
</geneLocation>